<proteinExistence type="predicted"/>
<protein>
    <submittedName>
        <fullName evidence="1">Ankyrin repeat protein</fullName>
    </submittedName>
</protein>
<reference evidence="1 2" key="2">
    <citation type="journal article" date="2016" name="Int. J. Syst. Evol. Microbiol.">
        <title>Rickettsia amblyommatis sp. nov., a spotted fever group Rickettsia associated with multiple species of Amblyomma ticks in North, Central and South America.</title>
        <authorList>
            <person name="Karpathy S.E."/>
            <person name="Slater K.S."/>
            <person name="Goldsmith C.S."/>
            <person name="Nicholson W.L."/>
            <person name="Paddock C.D."/>
        </authorList>
    </citation>
    <scope>NUCLEOTIDE SEQUENCE [LARGE SCALE GENOMIC DNA]</scope>
    <source>
        <strain evidence="1 2">GAT-30V</strain>
    </source>
</reference>
<dbReference type="RefSeq" id="WP_014391901.1">
    <property type="nucleotide sequence ID" value="NC_017028.1"/>
</dbReference>
<sequence>MLHSAVTGIANKEIIKALLAKNPYLVMIKDAAGLTPSYYNTSKEILEILQNCERDIIDWLNIEKPWHGWAEDMHKYLEDDMSIIGKNKHTIMELV</sequence>
<name>H8K4C6_RICAG</name>
<dbReference type="HOGENOM" id="CLU_184511_0_0_5"/>
<dbReference type="EMBL" id="CP003334">
    <property type="protein sequence ID" value="AFC69370.1"/>
    <property type="molecule type" value="Genomic_DNA"/>
</dbReference>
<reference evidence="2" key="1">
    <citation type="submission" date="2012-02" db="EMBL/GenBank/DDBJ databases">
        <title>Complete genome sequence of Candidatus Rickettsia amblyommii strain GAT-30V.</title>
        <authorList>
            <person name="Johnson S.L."/>
            <person name="Munk A.C."/>
            <person name="Han S."/>
            <person name="Bruce D.C."/>
            <person name="Dasch G.A."/>
        </authorList>
    </citation>
    <scope>NUCLEOTIDE SEQUENCE [LARGE SCALE GENOMIC DNA]</scope>
    <source>
        <strain evidence="2">GAT-30V</strain>
    </source>
</reference>
<dbReference type="Proteomes" id="UP000008005">
    <property type="component" value="Chromosome"/>
</dbReference>
<accession>H8K4C6</accession>
<gene>
    <name evidence="1" type="ordered locus">MCE_01880</name>
</gene>
<evidence type="ECO:0000313" key="1">
    <source>
        <dbReference type="EMBL" id="AFC69370.1"/>
    </source>
</evidence>
<dbReference type="AlphaFoldDB" id="H8K4C6"/>
<evidence type="ECO:0000313" key="2">
    <source>
        <dbReference type="Proteomes" id="UP000008005"/>
    </source>
</evidence>
<organism evidence="1 2">
    <name type="scientific">Rickettsia amblyommatis (strain GAT-30V)</name>
    <name type="common">Rickettsia amblyommii</name>
    <dbReference type="NCBI Taxonomy" id="1105111"/>
    <lineage>
        <taxon>Bacteria</taxon>
        <taxon>Pseudomonadati</taxon>
        <taxon>Pseudomonadota</taxon>
        <taxon>Alphaproteobacteria</taxon>
        <taxon>Rickettsiales</taxon>
        <taxon>Rickettsiaceae</taxon>
        <taxon>Rickettsieae</taxon>
        <taxon>Rickettsia</taxon>
        <taxon>spotted fever group</taxon>
    </lineage>
</organism>
<dbReference type="KEGG" id="ram:MCE_01880"/>